<name>A0A2U9R1I5_PICKU</name>
<dbReference type="Proteomes" id="UP000249293">
    <property type="component" value="Chromosome 2"/>
</dbReference>
<proteinExistence type="predicted"/>
<dbReference type="KEGG" id="pkz:C5L36_0B04410"/>
<dbReference type="RefSeq" id="XP_029320667.1">
    <property type="nucleotide sequence ID" value="XM_029464808.1"/>
</dbReference>
<evidence type="ECO:0000256" key="1">
    <source>
        <dbReference type="SAM" id="Phobius"/>
    </source>
</evidence>
<dbReference type="EMBL" id="CP028774">
    <property type="protein sequence ID" value="AWU75190.1"/>
    <property type="molecule type" value="Genomic_DNA"/>
</dbReference>
<dbReference type="GeneID" id="40382955"/>
<sequence length="170" mass="19832">MYYTYSRSNASLSSSLDSKRHCLHHGFQPNRYASPKKKDFFEVHLENSCRLLLPCSSYLQYLLPSFAPIKHRIALDSLNFFFSLSSFIFVLESYAVTNNYNTCSPQPHSPQPHCSSEISLQNRHSACAPRVVDFLTACFFLPLSSLGLWKLPFFISFHMRSRRKNRFKYR</sequence>
<keyword evidence="1" id="KW-1133">Transmembrane helix</keyword>
<keyword evidence="3" id="KW-1185">Reference proteome</keyword>
<organism evidence="2 3">
    <name type="scientific">Pichia kudriavzevii</name>
    <name type="common">Yeast</name>
    <name type="synonym">Issatchenkia orientalis</name>
    <dbReference type="NCBI Taxonomy" id="4909"/>
    <lineage>
        <taxon>Eukaryota</taxon>
        <taxon>Fungi</taxon>
        <taxon>Dikarya</taxon>
        <taxon>Ascomycota</taxon>
        <taxon>Saccharomycotina</taxon>
        <taxon>Pichiomycetes</taxon>
        <taxon>Pichiales</taxon>
        <taxon>Pichiaceae</taxon>
        <taxon>Pichia</taxon>
    </lineage>
</organism>
<protein>
    <submittedName>
        <fullName evidence="2">Uncharacterized protein</fullName>
    </submittedName>
</protein>
<keyword evidence="1" id="KW-0812">Transmembrane</keyword>
<dbReference type="VEuPathDB" id="FungiDB:C5L36_0B04410"/>
<reference evidence="2 3" key="1">
    <citation type="submission" date="2018-06" db="EMBL/GenBank/DDBJ databases">
        <title>Population genomics shows no distinction between pathogenic Candida krusei and environmental Pichia kudriavzevii: One species, four names.</title>
        <authorList>
            <person name="Douglass A.P."/>
            <person name="Offei B."/>
            <person name="Braun-Galleani S."/>
            <person name="Coughlan A.Y."/>
            <person name="Martos A."/>
            <person name="Ortiz-Merino R.A."/>
            <person name="Byrne K.P."/>
            <person name="Wolfe K.H."/>
        </authorList>
    </citation>
    <scope>NUCLEOTIDE SEQUENCE [LARGE SCALE GENOMIC DNA]</scope>
    <source>
        <strain evidence="2 3">CBS573</strain>
    </source>
</reference>
<accession>A0A2U9R1I5</accession>
<evidence type="ECO:0000313" key="2">
    <source>
        <dbReference type="EMBL" id="AWU75190.1"/>
    </source>
</evidence>
<evidence type="ECO:0000313" key="3">
    <source>
        <dbReference type="Proteomes" id="UP000249293"/>
    </source>
</evidence>
<feature type="transmembrane region" description="Helical" evidence="1">
    <location>
        <begin position="134"/>
        <end position="157"/>
    </location>
</feature>
<gene>
    <name evidence="2" type="ORF">C5L36_0B04410</name>
</gene>
<dbReference type="AlphaFoldDB" id="A0A2U9R1I5"/>
<feature type="transmembrane region" description="Helical" evidence="1">
    <location>
        <begin position="73"/>
        <end position="91"/>
    </location>
</feature>
<keyword evidence="1" id="KW-0472">Membrane</keyword>